<dbReference type="Proteomes" id="UP000789860">
    <property type="component" value="Unassembled WGS sequence"/>
</dbReference>
<evidence type="ECO:0000313" key="1">
    <source>
        <dbReference type="EMBL" id="CAG8666880.1"/>
    </source>
</evidence>
<feature type="non-terminal residue" evidence="1">
    <location>
        <position position="56"/>
    </location>
</feature>
<protein>
    <submittedName>
        <fullName evidence="1">2867_t:CDS:1</fullName>
    </submittedName>
</protein>
<sequence>NELASSIIPTTSYKDNGEVVNTKLIDNSRNIEVNIMEIEEAVIHRVIRDNNLQNKL</sequence>
<organism evidence="1 2">
    <name type="scientific">Scutellospora calospora</name>
    <dbReference type="NCBI Taxonomy" id="85575"/>
    <lineage>
        <taxon>Eukaryota</taxon>
        <taxon>Fungi</taxon>
        <taxon>Fungi incertae sedis</taxon>
        <taxon>Mucoromycota</taxon>
        <taxon>Glomeromycotina</taxon>
        <taxon>Glomeromycetes</taxon>
        <taxon>Diversisporales</taxon>
        <taxon>Gigasporaceae</taxon>
        <taxon>Scutellospora</taxon>
    </lineage>
</organism>
<keyword evidence="2" id="KW-1185">Reference proteome</keyword>
<feature type="non-terminal residue" evidence="1">
    <location>
        <position position="1"/>
    </location>
</feature>
<comment type="caution">
    <text evidence="1">The sequence shown here is derived from an EMBL/GenBank/DDBJ whole genome shotgun (WGS) entry which is preliminary data.</text>
</comment>
<dbReference type="EMBL" id="CAJVPM010027663">
    <property type="protein sequence ID" value="CAG8666880.1"/>
    <property type="molecule type" value="Genomic_DNA"/>
</dbReference>
<accession>A0ACA9NNV6</accession>
<gene>
    <name evidence="1" type="ORF">SCALOS_LOCUS9231</name>
</gene>
<proteinExistence type="predicted"/>
<reference evidence="1" key="1">
    <citation type="submission" date="2021-06" db="EMBL/GenBank/DDBJ databases">
        <authorList>
            <person name="Kallberg Y."/>
            <person name="Tangrot J."/>
            <person name="Rosling A."/>
        </authorList>
    </citation>
    <scope>NUCLEOTIDE SEQUENCE</scope>
    <source>
        <strain evidence="1">AU212A</strain>
    </source>
</reference>
<evidence type="ECO:0000313" key="2">
    <source>
        <dbReference type="Proteomes" id="UP000789860"/>
    </source>
</evidence>
<name>A0ACA9NNV6_9GLOM</name>